<dbReference type="NCBIfam" id="NF008053">
    <property type="entry name" value="PRK10787.1"/>
    <property type="match status" value="1"/>
</dbReference>
<evidence type="ECO:0000256" key="13">
    <source>
        <dbReference type="PROSITE-ProRule" id="PRU01122"/>
    </source>
</evidence>
<keyword evidence="4 9" id="KW-0547">Nucleotide-binding</keyword>
<dbReference type="Proteomes" id="UP000000442">
    <property type="component" value="Chromosome"/>
</dbReference>
<dbReference type="InterPro" id="IPR003959">
    <property type="entry name" value="ATPase_AAA_core"/>
</dbReference>
<dbReference type="PIRSF" id="PIRSF001174">
    <property type="entry name" value="Lon_proteas"/>
    <property type="match status" value="1"/>
</dbReference>
<dbReference type="GO" id="GO:0006515">
    <property type="term" value="P:protein quality control for misfolded or incompletely synthesized proteins"/>
    <property type="evidence" value="ECO:0007669"/>
    <property type="project" value="UniProtKB-UniRule"/>
</dbReference>
<dbReference type="GO" id="GO:0043565">
    <property type="term" value="F:sequence-specific DNA binding"/>
    <property type="evidence" value="ECO:0007669"/>
    <property type="project" value="UniProtKB-UniRule"/>
</dbReference>
<dbReference type="GO" id="GO:0005737">
    <property type="term" value="C:cytoplasm"/>
    <property type="evidence" value="ECO:0007669"/>
    <property type="project" value="UniProtKB-SubCell"/>
</dbReference>
<evidence type="ECO:0000256" key="2">
    <source>
        <dbReference type="ARBA" id="ARBA00022490"/>
    </source>
</evidence>
<evidence type="ECO:0000256" key="3">
    <source>
        <dbReference type="ARBA" id="ARBA00022670"/>
    </source>
</evidence>
<dbReference type="PROSITE" id="PS51787">
    <property type="entry name" value="LON_N"/>
    <property type="match status" value="1"/>
</dbReference>
<evidence type="ECO:0000259" key="14">
    <source>
        <dbReference type="PROSITE" id="PS51786"/>
    </source>
</evidence>
<dbReference type="CDD" id="cd19500">
    <property type="entry name" value="RecA-like_Lon"/>
    <property type="match status" value="1"/>
</dbReference>
<dbReference type="GO" id="GO:0004176">
    <property type="term" value="F:ATP-dependent peptidase activity"/>
    <property type="evidence" value="ECO:0007669"/>
    <property type="project" value="UniProtKB-UniRule"/>
</dbReference>
<organism evidence="16 17">
    <name type="scientific">Desulforapulum autotrophicum (strain ATCC 43914 / DSM 3382 / VKM B-1955 / HRM2)</name>
    <name type="common">Desulfobacterium autotrophicum</name>
    <dbReference type="NCBI Taxonomy" id="177437"/>
    <lineage>
        <taxon>Bacteria</taxon>
        <taxon>Pseudomonadati</taxon>
        <taxon>Thermodesulfobacteriota</taxon>
        <taxon>Desulfobacteria</taxon>
        <taxon>Desulfobacterales</taxon>
        <taxon>Desulfobacteraceae</taxon>
        <taxon>Desulforapulum</taxon>
    </lineage>
</organism>
<dbReference type="SUPFAM" id="SSF52540">
    <property type="entry name" value="P-loop containing nucleoside triphosphate hydrolases"/>
    <property type="match status" value="1"/>
</dbReference>
<dbReference type="InterPro" id="IPR027417">
    <property type="entry name" value="P-loop_NTPase"/>
</dbReference>
<sequence length="788" mass="87682">MTNNLKNINIDGPEVETRDLPLVPLRDMVLFPHMITPVFMGRSRSIKALSVAMEKDKRIFLVSQNDPDTIKPMASDLFTMGTQARITQMLRLPDGTVKALVEGECRGRLKSLRVVEDFVSAQFAVVEEISVYGPEAKACVRTATDAFEAYAKLSGAISKGLIQALGGLADDPGKLADSIAAHMPFKISDKKLLLNCTDIEERLFLLVKLIQEESEVFAMSQKIKGRVKEQMEKLQKKHYLNEQMTAIKREMGEDGEASHEFQELESKIKRKRMPKEAAAAVRREFEKLVQMSAMSSEATVVRNYIEWLLSLPWYRKSRIKMDIADARQILDKDHYGLEKPKERILEYLAVQMLVKKIRGPILCLVGPPGVGKTSLARSIARSTGRSFARISLGGVRDEAEIRGHRRTYIGAMPGKIIQTLKKIGYSNPVFCLDEVDKMSTDFRGDPSSALLEVLDPEQNQSFNDHYLDVDYDLSDILFVTTANTLHSIPAPLRDRMEVIQIPGYTEYEKERIANGFLIPKQLEANGLTPADAVFSKKAVLTVIRHYTREAGVRNLEREISSVCRKLVKNIVETGERKLHSLSVKSIHKHLGQPRFRDSMLEARDQVGIVNGLAWTQAGGELLTIETVTMPGKGNVSVTGKLGDVMKESASAAVSYVRSRSKELHISDDFYRKLDIHIHVPEGAIPKDGPSAGISMCTAVVSALTGQPVDRKTAMTGEITLRGRVLPVGGLKEKLIAAHATGITRVIISRENEKDITEIPSSIQKQMEICLVEEMGEVLKLALVAKKDV</sequence>
<dbReference type="Pfam" id="PF05362">
    <property type="entry name" value="Lon_C"/>
    <property type="match status" value="1"/>
</dbReference>
<dbReference type="NCBIfam" id="TIGR00763">
    <property type="entry name" value="lon"/>
    <property type="match status" value="1"/>
</dbReference>
<dbReference type="GO" id="GO:0005524">
    <property type="term" value="F:ATP binding"/>
    <property type="evidence" value="ECO:0007669"/>
    <property type="project" value="UniProtKB-UniRule"/>
</dbReference>
<evidence type="ECO:0000256" key="6">
    <source>
        <dbReference type="ARBA" id="ARBA00022825"/>
    </source>
</evidence>
<evidence type="ECO:0000256" key="8">
    <source>
        <dbReference type="ARBA" id="ARBA00023016"/>
    </source>
</evidence>
<dbReference type="PROSITE" id="PS51786">
    <property type="entry name" value="LON_PROTEOLYTIC"/>
    <property type="match status" value="1"/>
</dbReference>
<dbReference type="GO" id="GO:0004252">
    <property type="term" value="F:serine-type endopeptidase activity"/>
    <property type="evidence" value="ECO:0007669"/>
    <property type="project" value="UniProtKB-UniRule"/>
</dbReference>
<dbReference type="eggNOG" id="COG0466">
    <property type="taxonomic scope" value="Bacteria"/>
</dbReference>
<dbReference type="GO" id="GO:0034605">
    <property type="term" value="P:cellular response to heat"/>
    <property type="evidence" value="ECO:0007669"/>
    <property type="project" value="UniProtKB-UniRule"/>
</dbReference>
<dbReference type="MEROPS" id="S16.001"/>
<accession>C0QHJ9</accession>
<feature type="active site" evidence="9 11">
    <location>
        <position position="733"/>
    </location>
</feature>
<feature type="active site" evidence="9 11">
    <location>
        <position position="690"/>
    </location>
</feature>
<feature type="domain" description="Lon proteolytic" evidence="14">
    <location>
        <begin position="603"/>
        <end position="784"/>
    </location>
</feature>
<dbReference type="FunFam" id="3.40.50.300:FF:000382">
    <property type="entry name" value="Lon protease homolog 2, peroxisomal"/>
    <property type="match status" value="1"/>
</dbReference>
<dbReference type="InterPro" id="IPR020568">
    <property type="entry name" value="Ribosomal_Su5_D2-typ_SF"/>
</dbReference>
<keyword evidence="2 9" id="KW-0963">Cytoplasm</keyword>
<keyword evidence="7 9" id="KW-0067">ATP-binding</keyword>
<dbReference type="Gene3D" id="1.20.5.5270">
    <property type="match status" value="1"/>
</dbReference>
<dbReference type="PANTHER" id="PTHR10046">
    <property type="entry name" value="ATP DEPENDENT LON PROTEASE FAMILY MEMBER"/>
    <property type="match status" value="1"/>
</dbReference>
<dbReference type="FunFam" id="1.20.5.5270:FF:000002">
    <property type="entry name" value="Lon protease homolog"/>
    <property type="match status" value="1"/>
</dbReference>
<dbReference type="SMART" id="SM00382">
    <property type="entry name" value="AAA"/>
    <property type="match status" value="1"/>
</dbReference>
<feature type="domain" description="Lon N-terminal" evidence="15">
    <location>
        <begin position="20"/>
        <end position="214"/>
    </location>
</feature>
<dbReference type="Pfam" id="PF22667">
    <property type="entry name" value="Lon_lid"/>
    <property type="match status" value="1"/>
</dbReference>
<dbReference type="SMART" id="SM00464">
    <property type="entry name" value="LON"/>
    <property type="match status" value="1"/>
</dbReference>
<proteinExistence type="evidence at transcript level"/>
<dbReference type="EC" id="3.4.21.53" evidence="9 10"/>
<dbReference type="InterPro" id="IPR027065">
    <property type="entry name" value="Lon_Prtase"/>
</dbReference>
<dbReference type="SUPFAM" id="SSF88697">
    <property type="entry name" value="PUA domain-like"/>
    <property type="match status" value="1"/>
</dbReference>
<dbReference type="Pfam" id="PF00004">
    <property type="entry name" value="AAA"/>
    <property type="match status" value="1"/>
</dbReference>
<evidence type="ECO:0000256" key="9">
    <source>
        <dbReference type="HAMAP-Rule" id="MF_01973"/>
    </source>
</evidence>
<dbReference type="Gene3D" id="1.10.8.60">
    <property type="match status" value="1"/>
</dbReference>
<keyword evidence="5 9" id="KW-0378">Hydrolase</keyword>
<keyword evidence="3 9" id="KW-0645">Protease</keyword>
<dbReference type="InterPro" id="IPR027543">
    <property type="entry name" value="Lon_bac"/>
</dbReference>
<keyword evidence="8 9" id="KW-0346">Stress response</keyword>
<dbReference type="InterPro" id="IPR015947">
    <property type="entry name" value="PUA-like_sf"/>
</dbReference>
<dbReference type="InterPro" id="IPR004815">
    <property type="entry name" value="Lon_bac/euk-typ"/>
</dbReference>
<dbReference type="AlphaFoldDB" id="C0QHJ9"/>
<reference evidence="16 17" key="1">
    <citation type="journal article" date="2009" name="Environ. Microbiol.">
        <title>Genome sequence of Desulfobacterium autotrophicum HRM2, a marine sulfate reducer oxidizing organic carbon completely to carbon dioxide.</title>
        <authorList>
            <person name="Strittmatter A.W."/>
            <person name="Liesegang H."/>
            <person name="Rabus R."/>
            <person name="Decker I."/>
            <person name="Amann J."/>
            <person name="Andres S."/>
            <person name="Henne A."/>
            <person name="Fricke W.F."/>
            <person name="Martinez-Arias R."/>
            <person name="Bartels D."/>
            <person name="Goesmann A."/>
            <person name="Krause L."/>
            <person name="Puehler A."/>
            <person name="Klenk H.P."/>
            <person name="Richter M."/>
            <person name="Schuler M."/>
            <person name="Gloeckner F.O."/>
            <person name="Meyerdierks A."/>
            <person name="Gottschalk G."/>
            <person name="Amann R."/>
        </authorList>
    </citation>
    <scope>NUCLEOTIDE SEQUENCE [LARGE SCALE GENOMIC DNA]</scope>
    <source>
        <strain evidence="17">ATCC 43914 / DSM 3382 / HRM2</strain>
    </source>
</reference>
<evidence type="ECO:0000313" key="17">
    <source>
        <dbReference type="Proteomes" id="UP000000442"/>
    </source>
</evidence>
<comment type="subunit">
    <text evidence="9 10">Homohexamer. Organized in a ring with a central cavity.</text>
</comment>
<comment type="induction">
    <text evidence="9">By heat shock.</text>
</comment>
<comment type="catalytic activity">
    <reaction evidence="9 10 13">
        <text>Hydrolysis of proteins in presence of ATP.</text>
        <dbReference type="EC" id="3.4.21.53"/>
    </reaction>
</comment>
<dbReference type="KEGG" id="dat:HRM2_04400"/>
<name>C0QHJ9_DESAH</name>
<keyword evidence="6 9" id="KW-0720">Serine protease</keyword>
<evidence type="ECO:0000256" key="11">
    <source>
        <dbReference type="PIRSR" id="PIRSR001174-1"/>
    </source>
</evidence>
<dbReference type="HAMAP" id="MF_01973">
    <property type="entry name" value="lon_bact"/>
    <property type="match status" value="1"/>
</dbReference>
<dbReference type="Gene3D" id="3.40.50.300">
    <property type="entry name" value="P-loop containing nucleotide triphosphate hydrolases"/>
    <property type="match status" value="1"/>
</dbReference>
<dbReference type="RefSeq" id="WP_012662806.1">
    <property type="nucleotide sequence ID" value="NC_012108.1"/>
</dbReference>
<dbReference type="InterPro" id="IPR008269">
    <property type="entry name" value="Lon_proteolytic"/>
</dbReference>
<dbReference type="InterPro" id="IPR014721">
    <property type="entry name" value="Ribsml_uS5_D2-typ_fold_subgr"/>
</dbReference>
<dbReference type="InterPro" id="IPR003593">
    <property type="entry name" value="AAA+_ATPase"/>
</dbReference>
<evidence type="ECO:0000256" key="4">
    <source>
        <dbReference type="ARBA" id="ARBA00022741"/>
    </source>
</evidence>
<evidence type="ECO:0000256" key="7">
    <source>
        <dbReference type="ARBA" id="ARBA00022840"/>
    </source>
</evidence>
<dbReference type="Gene3D" id="1.20.58.1480">
    <property type="match status" value="1"/>
</dbReference>
<dbReference type="Pfam" id="PF02190">
    <property type="entry name" value="LON_substr_bdg"/>
    <property type="match status" value="1"/>
</dbReference>
<feature type="binding site" evidence="9 12">
    <location>
        <begin position="366"/>
        <end position="373"/>
    </location>
    <ligand>
        <name>ATP</name>
        <dbReference type="ChEBI" id="CHEBI:30616"/>
    </ligand>
</feature>
<gene>
    <name evidence="16" type="primary">lon1</name>
    <name evidence="9" type="synonym">lon</name>
    <name evidence="16" type="ordered locus">HRM2_04400</name>
</gene>
<dbReference type="InterPro" id="IPR054594">
    <property type="entry name" value="Lon_lid"/>
</dbReference>
<dbReference type="OrthoDB" id="9803599at2"/>
<evidence type="ECO:0000259" key="15">
    <source>
        <dbReference type="PROSITE" id="PS51787"/>
    </source>
</evidence>
<comment type="function">
    <text evidence="9">ATP-dependent serine protease that mediates the selective degradation of mutant and abnormal proteins as well as certain short-lived regulatory proteins. Required for cellular homeostasis and for survival from DNA damage and developmental changes induced by stress. Degrades polypeptides processively to yield small peptide fragments that are 5 to 10 amino acids long. Binds to DNA in a double-stranded, site-specific manner.</text>
</comment>
<dbReference type="EMBL" id="CP001087">
    <property type="protein sequence ID" value="ACN13557.1"/>
    <property type="molecule type" value="Genomic_DNA"/>
</dbReference>
<dbReference type="PRINTS" id="PR00830">
    <property type="entry name" value="ENDOLAPTASE"/>
</dbReference>
<protein>
    <recommendedName>
        <fullName evidence="9 10">Lon protease</fullName>
        <ecNumber evidence="9 10">3.4.21.53</ecNumber>
    </recommendedName>
    <alternativeName>
        <fullName evidence="9">ATP-dependent protease La</fullName>
    </alternativeName>
</protein>
<keyword evidence="17" id="KW-1185">Reference proteome</keyword>
<dbReference type="GO" id="GO:0016887">
    <property type="term" value="F:ATP hydrolysis activity"/>
    <property type="evidence" value="ECO:0007669"/>
    <property type="project" value="UniProtKB-UniRule"/>
</dbReference>
<evidence type="ECO:0000313" key="16">
    <source>
        <dbReference type="EMBL" id="ACN13557.1"/>
    </source>
</evidence>
<dbReference type="InterPro" id="IPR046336">
    <property type="entry name" value="Lon_prtase_N_sf"/>
</dbReference>
<evidence type="ECO:0000256" key="1">
    <source>
        <dbReference type="ARBA" id="ARBA00004496"/>
    </source>
</evidence>
<dbReference type="InterPro" id="IPR003111">
    <property type="entry name" value="Lon_prtase_N"/>
</dbReference>
<dbReference type="STRING" id="177437.HRM2_04400"/>
<comment type="subcellular location">
    <subcellularLocation>
        <location evidence="1 9 10">Cytoplasm</location>
    </subcellularLocation>
</comment>
<dbReference type="SUPFAM" id="SSF54211">
    <property type="entry name" value="Ribosomal protein S5 domain 2-like"/>
    <property type="match status" value="1"/>
</dbReference>
<dbReference type="Gene3D" id="2.30.130.40">
    <property type="entry name" value="LON domain-like"/>
    <property type="match status" value="1"/>
</dbReference>
<evidence type="ECO:0000256" key="12">
    <source>
        <dbReference type="PIRSR" id="PIRSR001174-2"/>
    </source>
</evidence>
<dbReference type="HOGENOM" id="CLU_004109_4_3_7"/>
<dbReference type="Gene3D" id="3.30.230.10">
    <property type="match status" value="1"/>
</dbReference>
<evidence type="ECO:0000256" key="5">
    <source>
        <dbReference type="ARBA" id="ARBA00022801"/>
    </source>
</evidence>
<evidence type="ECO:0000256" key="10">
    <source>
        <dbReference type="PIRNR" id="PIRNR001174"/>
    </source>
</evidence>
<comment type="similarity">
    <text evidence="9 10 13">Belongs to the peptidase S16 family.</text>
</comment>